<feature type="short sequence motif" description="'HIGH' region" evidence="10">
    <location>
        <begin position="45"/>
        <end position="55"/>
    </location>
</feature>
<dbReference type="GO" id="GO:0002161">
    <property type="term" value="F:aminoacyl-tRNA deacylase activity"/>
    <property type="evidence" value="ECO:0007669"/>
    <property type="project" value="InterPro"/>
</dbReference>
<dbReference type="Pfam" id="PF08264">
    <property type="entry name" value="Anticodon_1"/>
    <property type="match status" value="1"/>
</dbReference>
<evidence type="ECO:0000256" key="2">
    <source>
        <dbReference type="ARBA" id="ARBA00022598"/>
    </source>
</evidence>
<dbReference type="InterPro" id="IPR009008">
    <property type="entry name" value="Val/Leu/Ile-tRNA-synth_edit"/>
</dbReference>
<organism evidence="14 15">
    <name type="scientific">Thauera aromatica K172</name>
    <dbReference type="NCBI Taxonomy" id="44139"/>
    <lineage>
        <taxon>Bacteria</taxon>
        <taxon>Pseudomonadati</taxon>
        <taxon>Pseudomonadota</taxon>
        <taxon>Betaproteobacteria</taxon>
        <taxon>Rhodocyclales</taxon>
        <taxon>Zoogloeaceae</taxon>
        <taxon>Thauera</taxon>
    </lineage>
</organism>
<comment type="function">
    <text evidence="10">Catalyzes the attachment of valine to tRNA(Val). As ValRS can inadvertently accommodate and process structurally similar amino acids such as threonine, to avoid such errors, it has a 'posttransfer' editing activity that hydrolyzes mischarged Thr-tRNA(Val) in a tRNA-dependent manner.</text>
</comment>
<evidence type="ECO:0000256" key="7">
    <source>
        <dbReference type="ARBA" id="ARBA00023146"/>
    </source>
</evidence>
<evidence type="ECO:0000259" key="13">
    <source>
        <dbReference type="Pfam" id="PF10458"/>
    </source>
</evidence>
<dbReference type="PANTHER" id="PTHR11946">
    <property type="entry name" value="VALYL-TRNA SYNTHETASES"/>
    <property type="match status" value="1"/>
</dbReference>
<dbReference type="FunFam" id="1.10.730.10:FF:000009">
    <property type="entry name" value="Valine--tRNA ligase, mitochondrial"/>
    <property type="match status" value="1"/>
</dbReference>
<dbReference type="CDD" id="cd00817">
    <property type="entry name" value="ValRS_core"/>
    <property type="match status" value="1"/>
</dbReference>
<keyword evidence="5 10" id="KW-0648">Protein biosynthesis</keyword>
<evidence type="ECO:0000256" key="8">
    <source>
        <dbReference type="ARBA" id="ARBA00047552"/>
    </source>
</evidence>
<gene>
    <name evidence="10" type="primary">valS</name>
    <name evidence="14" type="ORF">Tharo_2520</name>
</gene>
<dbReference type="InterPro" id="IPR019499">
    <property type="entry name" value="Val-tRNA_synth_tRNA-bd"/>
</dbReference>
<comment type="domain">
    <text evidence="10">The C-terminal coiled-coil domain is crucial for aminoacylation activity.</text>
</comment>
<feature type="binding site" evidence="10">
    <location>
        <position position="636"/>
    </location>
    <ligand>
        <name>ATP</name>
        <dbReference type="ChEBI" id="CHEBI:30616"/>
    </ligand>
</feature>
<dbReference type="AlphaFoldDB" id="A0A2R4BPZ2"/>
<dbReference type="InterPro" id="IPR033705">
    <property type="entry name" value="Anticodon_Ia_Val"/>
</dbReference>
<dbReference type="SUPFAM" id="SSF50677">
    <property type="entry name" value="ValRS/IleRS/LeuRS editing domain"/>
    <property type="match status" value="1"/>
</dbReference>
<feature type="short sequence motif" description="'KMSKS' region" evidence="10">
    <location>
        <begin position="633"/>
        <end position="637"/>
    </location>
</feature>
<name>A0A2R4BPZ2_THAAR</name>
<dbReference type="OrthoDB" id="9810365at2"/>
<evidence type="ECO:0000259" key="11">
    <source>
        <dbReference type="Pfam" id="PF00133"/>
    </source>
</evidence>
<evidence type="ECO:0000256" key="10">
    <source>
        <dbReference type="HAMAP-Rule" id="MF_02004"/>
    </source>
</evidence>
<feature type="domain" description="Valyl-tRNA synthetase tRNA-binding arm" evidence="13">
    <location>
        <begin position="966"/>
        <end position="1031"/>
    </location>
</feature>
<evidence type="ECO:0000256" key="4">
    <source>
        <dbReference type="ARBA" id="ARBA00022840"/>
    </source>
</evidence>
<keyword evidence="3 10" id="KW-0547">Nucleotide-binding</keyword>
<evidence type="ECO:0000256" key="6">
    <source>
        <dbReference type="ARBA" id="ARBA00023054"/>
    </source>
</evidence>
<dbReference type="PANTHER" id="PTHR11946:SF93">
    <property type="entry name" value="VALINE--TRNA LIGASE, CHLOROPLASTIC_MITOCHONDRIAL 2"/>
    <property type="match status" value="1"/>
</dbReference>
<reference evidence="14 15" key="1">
    <citation type="submission" date="2018-03" db="EMBL/GenBank/DDBJ databases">
        <title>Complete genome sequence of Thauera aromatica, a model organism for studying aromatic compound degradation under denitrifying conditions.</title>
        <authorList>
            <person name="Lo H.-Y."/>
            <person name="Goris T."/>
            <person name="Boll M."/>
            <person name="Mueller J.A."/>
        </authorList>
    </citation>
    <scope>NUCLEOTIDE SEQUENCE [LARGE SCALE GENOMIC DNA]</scope>
    <source>
        <strain evidence="14 15">K172</strain>
    </source>
</reference>
<feature type="domain" description="Aminoacyl-tRNA synthetase class Ia" evidence="11">
    <location>
        <begin position="16"/>
        <end position="710"/>
    </location>
</feature>
<dbReference type="Pfam" id="PF00133">
    <property type="entry name" value="tRNA-synt_1"/>
    <property type="match status" value="1"/>
</dbReference>
<dbReference type="EC" id="6.1.1.9" evidence="10"/>
<dbReference type="GO" id="GO:0005524">
    <property type="term" value="F:ATP binding"/>
    <property type="evidence" value="ECO:0007669"/>
    <property type="project" value="UniProtKB-UniRule"/>
</dbReference>
<dbReference type="FunFam" id="1.10.287.380:FF:000001">
    <property type="entry name" value="Valine--tRNA ligase"/>
    <property type="match status" value="1"/>
</dbReference>
<dbReference type="FunFam" id="3.40.50.620:FF:000457">
    <property type="entry name" value="Predicted protein"/>
    <property type="match status" value="1"/>
</dbReference>
<dbReference type="NCBIfam" id="NF004349">
    <property type="entry name" value="PRK05729.1"/>
    <property type="match status" value="1"/>
</dbReference>
<proteinExistence type="inferred from homology"/>
<dbReference type="RefSeq" id="WP_107221545.1">
    <property type="nucleotide sequence ID" value="NZ_CP028339.1"/>
</dbReference>
<dbReference type="PRINTS" id="PR00986">
    <property type="entry name" value="TRNASYNTHVAL"/>
</dbReference>
<comment type="domain">
    <text evidence="10">ValRS has two distinct active sites: one for aminoacylation and one for editing. The misactivated threonine is translocated from the active site to the editing site.</text>
</comment>
<dbReference type="Gene3D" id="3.40.50.620">
    <property type="entry name" value="HUPs"/>
    <property type="match status" value="2"/>
</dbReference>
<comment type="subunit">
    <text evidence="10">Monomer.</text>
</comment>
<evidence type="ECO:0000256" key="1">
    <source>
        <dbReference type="ARBA" id="ARBA00022490"/>
    </source>
</evidence>
<dbReference type="SUPFAM" id="SSF47323">
    <property type="entry name" value="Anticodon-binding domain of a subclass of class I aminoacyl-tRNA synthetases"/>
    <property type="match status" value="1"/>
</dbReference>
<comment type="catalytic activity">
    <reaction evidence="8 10">
        <text>tRNA(Val) + L-valine + ATP = L-valyl-tRNA(Val) + AMP + diphosphate</text>
        <dbReference type="Rhea" id="RHEA:10704"/>
        <dbReference type="Rhea" id="RHEA-COMP:9672"/>
        <dbReference type="Rhea" id="RHEA-COMP:9708"/>
        <dbReference type="ChEBI" id="CHEBI:30616"/>
        <dbReference type="ChEBI" id="CHEBI:33019"/>
        <dbReference type="ChEBI" id="CHEBI:57762"/>
        <dbReference type="ChEBI" id="CHEBI:78442"/>
        <dbReference type="ChEBI" id="CHEBI:78537"/>
        <dbReference type="ChEBI" id="CHEBI:456215"/>
        <dbReference type="EC" id="6.1.1.9"/>
    </reaction>
</comment>
<comment type="subcellular location">
    <subcellularLocation>
        <location evidence="10">Cytoplasm</location>
    </subcellularLocation>
</comment>
<evidence type="ECO:0000256" key="3">
    <source>
        <dbReference type="ARBA" id="ARBA00022741"/>
    </source>
</evidence>
<keyword evidence="4 10" id="KW-0067">ATP-binding</keyword>
<dbReference type="InterPro" id="IPR002303">
    <property type="entry name" value="Valyl-tRNA_ligase"/>
</dbReference>
<feature type="coiled-coil region" evidence="10">
    <location>
        <begin position="971"/>
        <end position="998"/>
    </location>
</feature>
<dbReference type="InterPro" id="IPR010978">
    <property type="entry name" value="tRNA-bd_arm"/>
</dbReference>
<dbReference type="HAMAP" id="MF_02004">
    <property type="entry name" value="Val_tRNA_synth_type1"/>
    <property type="match status" value="1"/>
</dbReference>
<evidence type="ECO:0000313" key="14">
    <source>
        <dbReference type="EMBL" id="AVR89416.1"/>
    </source>
</evidence>
<dbReference type="FunFam" id="3.40.50.620:FF:000020">
    <property type="entry name" value="Valine--tRNA ligase, mitochondrial"/>
    <property type="match status" value="1"/>
</dbReference>
<dbReference type="Pfam" id="PF10458">
    <property type="entry name" value="Val_tRNA-synt_C"/>
    <property type="match status" value="1"/>
</dbReference>
<dbReference type="SUPFAM" id="SSF52374">
    <property type="entry name" value="Nucleotidylyl transferase"/>
    <property type="match status" value="1"/>
</dbReference>
<keyword evidence="1 10" id="KW-0963">Cytoplasm</keyword>
<dbReference type="SUPFAM" id="SSF46589">
    <property type="entry name" value="tRNA-binding arm"/>
    <property type="match status" value="1"/>
</dbReference>
<evidence type="ECO:0000313" key="15">
    <source>
        <dbReference type="Proteomes" id="UP000241885"/>
    </source>
</evidence>
<dbReference type="InterPro" id="IPR037118">
    <property type="entry name" value="Val-tRNA_synth_C_sf"/>
</dbReference>
<dbReference type="Proteomes" id="UP000241885">
    <property type="component" value="Chromosome"/>
</dbReference>
<evidence type="ECO:0000256" key="9">
    <source>
        <dbReference type="ARBA" id="ARBA00060830"/>
    </source>
</evidence>
<dbReference type="Gene3D" id="1.10.287.380">
    <property type="entry name" value="Valyl-tRNA synthetase, C-terminal domain"/>
    <property type="match status" value="1"/>
</dbReference>
<dbReference type="PROSITE" id="PS00178">
    <property type="entry name" value="AA_TRNA_LIGASE_I"/>
    <property type="match status" value="1"/>
</dbReference>
<dbReference type="InterPro" id="IPR002300">
    <property type="entry name" value="aa-tRNA-synth_Ia"/>
</dbReference>
<evidence type="ECO:0000256" key="5">
    <source>
        <dbReference type="ARBA" id="ARBA00022917"/>
    </source>
</evidence>
<feature type="domain" description="Methionyl/Valyl/Leucyl/Isoleucyl-tRNA synthetase anticodon-binding" evidence="12">
    <location>
        <begin position="761"/>
        <end position="911"/>
    </location>
</feature>
<keyword evidence="7 10" id="KW-0030">Aminoacyl-tRNA synthetase</keyword>
<dbReference type="GO" id="GO:0005829">
    <property type="term" value="C:cytosol"/>
    <property type="evidence" value="ECO:0007669"/>
    <property type="project" value="TreeGrafter"/>
</dbReference>
<dbReference type="CDD" id="cd07962">
    <property type="entry name" value="Anticodon_Ia_Val"/>
    <property type="match status" value="1"/>
</dbReference>
<sequence>MELAKSFEPADIERRWYPEWESRAYFDAGLDTSNPDAFCILLPPPNVTGTLHMGHGFNQTIMDALTRYHRMRGHNTLWQPGTDHAGIATQIVVERQLDAQGISRHDLGREKFLEKVWEWKEYSGGTITRQMRRLGTSPDWKRERFTMDEGLSKTVTETFVRLYNEGLIYRGKRLVNWDPKLGTAVSDLEVVSEEEDGKLYHILYPFSDGPIAGLKGLTVATTRPETLLGDVAVMVHPEDERYAHLIGKTVELPLTGRHIPIIADDYVDREFGTGCVKVTPAHDFNDYAVGARHNIPCIRVLALDGTIISPTTVKSSKDIFWNYDAYDEEDRPLHAVLYDLMAACSNASSIDEAISLVIPRKYQGLDRFDGRNAIVDDLEAAGLLAEVKPHKLQVPRGDRTNVVIEPMLTDQWFVAMSKAAQGPNSDGKSITQKALEVVASGEIRFYPENWVNTYNQWLNNIQDWCISRQLWWGHRIPAWYDEEGKIYVASCEEEAIRAWKAGLEAEIDTLQAEVAARQSQGQTAEQYPALAERLSLLHARYEEGRLRQEEDVLDTWYSSALWPFSTLDWTAEWPGKSNDALDLYLPSTVLVTGFDIIFFWVARMVMMTRHITGKIPFKHVYVHGLIRDAEGQKMSKSKGNVLDPIDLIDGIALDELVKKRTFGLMNPKQAQSIEKKTRKEFPDGIPAFGTDALRFTFASLASPGRDIKFDLARCEGYRNFCNKLWNATRFVLMNCEGQDCGLGADAPTACSAETLDFSFADRWIVSRLQRTEMEVATQFAAYRFDLVARAVYEFVWDEYCDWYLELAKVQIQGGTPAQQRATRRTLLRVLETVLRLAHPLIPFITEELWQTVAPLAARKDGASIMLARYPQADLKRIDEAAEAKVAELKAMIYACRNLRGEMNISPAQRLPLLAAGDADTLRTYAPYLAGLAKLAEVHIVDEIGSEEIAPVAVAGETRLMLKVEIDVAAERERLGKEIARLEGEAAKAEAKLANASFVDRAPAAVVAQERERLAGFKATLDKLRPQLAKLGG</sequence>
<keyword evidence="6 10" id="KW-0175">Coiled coil</keyword>
<dbReference type="InterPro" id="IPR001412">
    <property type="entry name" value="aa-tRNA-synth_I_CS"/>
</dbReference>
<keyword evidence="2 10" id="KW-0436">Ligase</keyword>
<dbReference type="InterPro" id="IPR009080">
    <property type="entry name" value="tRNAsynth_Ia_anticodon-bd"/>
</dbReference>
<evidence type="ECO:0000259" key="12">
    <source>
        <dbReference type="Pfam" id="PF08264"/>
    </source>
</evidence>
<dbReference type="GO" id="GO:0006438">
    <property type="term" value="P:valyl-tRNA aminoacylation"/>
    <property type="evidence" value="ECO:0007669"/>
    <property type="project" value="UniProtKB-UniRule"/>
</dbReference>
<dbReference type="EMBL" id="CP028339">
    <property type="protein sequence ID" value="AVR89416.1"/>
    <property type="molecule type" value="Genomic_DNA"/>
</dbReference>
<protein>
    <recommendedName>
        <fullName evidence="10">Valine--tRNA ligase</fullName>
        <ecNumber evidence="10">6.1.1.9</ecNumber>
    </recommendedName>
    <alternativeName>
        <fullName evidence="10">Valyl-tRNA synthetase</fullName>
        <shortName evidence="10">ValRS</shortName>
    </alternativeName>
</protein>
<dbReference type="GO" id="GO:0004832">
    <property type="term" value="F:valine-tRNA ligase activity"/>
    <property type="evidence" value="ECO:0007669"/>
    <property type="project" value="UniProtKB-UniRule"/>
</dbReference>
<dbReference type="NCBIfam" id="TIGR00422">
    <property type="entry name" value="valS"/>
    <property type="match status" value="1"/>
</dbReference>
<keyword evidence="15" id="KW-1185">Reference proteome</keyword>
<dbReference type="InterPro" id="IPR013155">
    <property type="entry name" value="M/V/L/I-tRNA-synth_anticd-bd"/>
</dbReference>
<dbReference type="KEGG" id="tak:Tharo_2520"/>
<dbReference type="Gene3D" id="1.10.730.10">
    <property type="entry name" value="Isoleucyl-tRNA Synthetase, Domain 1"/>
    <property type="match status" value="1"/>
</dbReference>
<accession>A0A2R4BPZ2</accession>
<dbReference type="InterPro" id="IPR014729">
    <property type="entry name" value="Rossmann-like_a/b/a_fold"/>
</dbReference>
<dbReference type="Gene3D" id="3.90.740.10">
    <property type="entry name" value="Valyl/Leucyl/Isoleucyl-tRNA synthetase, editing domain"/>
    <property type="match status" value="1"/>
</dbReference>
<comment type="similarity">
    <text evidence="9 10">Belongs to the class-I aminoacyl-tRNA synthetase family. ValS type 1 subfamily.</text>
</comment>